<feature type="non-terminal residue" evidence="2">
    <location>
        <position position="1"/>
    </location>
</feature>
<dbReference type="EMBL" id="CADCTR010000275">
    <property type="protein sequence ID" value="CAA9230270.1"/>
    <property type="molecule type" value="Genomic_DNA"/>
</dbReference>
<evidence type="ECO:0000256" key="1">
    <source>
        <dbReference type="SAM" id="MobiDB-lite"/>
    </source>
</evidence>
<gene>
    <name evidence="2" type="ORF">AVDCRST_MAG93-846</name>
</gene>
<feature type="region of interest" description="Disordered" evidence="1">
    <location>
        <begin position="18"/>
        <end position="54"/>
    </location>
</feature>
<proteinExistence type="predicted"/>
<sequence>GSPLSRDAPAPDLLQSYWEARSRSRESPGGNDAVEPGTGRRAPEGALGGGLGGL</sequence>
<dbReference type="AlphaFoldDB" id="A0A6J4HQW6"/>
<accession>A0A6J4HQW6</accession>
<feature type="non-terminal residue" evidence="2">
    <location>
        <position position="54"/>
    </location>
</feature>
<name>A0A6J4HQW6_9CHLR</name>
<protein>
    <submittedName>
        <fullName evidence="2">Uncharacterized protein</fullName>
    </submittedName>
</protein>
<organism evidence="2">
    <name type="scientific">uncultured Chloroflexia bacterium</name>
    <dbReference type="NCBI Taxonomy" id="1672391"/>
    <lineage>
        <taxon>Bacteria</taxon>
        <taxon>Bacillati</taxon>
        <taxon>Chloroflexota</taxon>
        <taxon>Chloroflexia</taxon>
        <taxon>environmental samples</taxon>
    </lineage>
</organism>
<reference evidence="2" key="1">
    <citation type="submission" date="2020-02" db="EMBL/GenBank/DDBJ databases">
        <authorList>
            <person name="Meier V. D."/>
        </authorList>
    </citation>
    <scope>NUCLEOTIDE SEQUENCE</scope>
    <source>
        <strain evidence="2">AVDCRST_MAG93</strain>
    </source>
</reference>
<evidence type="ECO:0000313" key="2">
    <source>
        <dbReference type="EMBL" id="CAA9230270.1"/>
    </source>
</evidence>